<keyword evidence="2" id="KW-1185">Reference proteome</keyword>
<reference evidence="1 2" key="1">
    <citation type="journal article" date="2021" name="bioRxiv">
        <title>Chromosome-scale and haplotype-resolved genome assembly of a tetraploid potato cultivar.</title>
        <authorList>
            <person name="Sun H."/>
            <person name="Jiao W.-B."/>
            <person name="Krause K."/>
            <person name="Campoy J.A."/>
            <person name="Goel M."/>
            <person name="Folz-Donahue K."/>
            <person name="Kukat C."/>
            <person name="Huettel B."/>
            <person name="Schneeberger K."/>
        </authorList>
    </citation>
    <scope>NUCLEOTIDE SEQUENCE [LARGE SCALE GENOMIC DNA]</scope>
    <source>
        <strain evidence="1">SolTubOtavaFocal</strain>
        <tissue evidence="1">Leaves</tissue>
    </source>
</reference>
<evidence type="ECO:0000313" key="1">
    <source>
        <dbReference type="EMBL" id="KAH0769756.1"/>
    </source>
</evidence>
<gene>
    <name evidence="1" type="ORF">KY290_013737</name>
</gene>
<protein>
    <submittedName>
        <fullName evidence="1">Uncharacterized protein</fullName>
    </submittedName>
</protein>
<comment type="caution">
    <text evidence="1">The sequence shown here is derived from an EMBL/GenBank/DDBJ whole genome shotgun (WGS) entry which is preliminary data.</text>
</comment>
<evidence type="ECO:0000313" key="2">
    <source>
        <dbReference type="Proteomes" id="UP000826656"/>
    </source>
</evidence>
<dbReference type="EMBL" id="JAIVGD010000011">
    <property type="protein sequence ID" value="KAH0769756.1"/>
    <property type="molecule type" value="Genomic_DNA"/>
</dbReference>
<organism evidence="1 2">
    <name type="scientific">Solanum tuberosum</name>
    <name type="common">Potato</name>
    <dbReference type="NCBI Taxonomy" id="4113"/>
    <lineage>
        <taxon>Eukaryota</taxon>
        <taxon>Viridiplantae</taxon>
        <taxon>Streptophyta</taxon>
        <taxon>Embryophyta</taxon>
        <taxon>Tracheophyta</taxon>
        <taxon>Spermatophyta</taxon>
        <taxon>Magnoliopsida</taxon>
        <taxon>eudicotyledons</taxon>
        <taxon>Gunneridae</taxon>
        <taxon>Pentapetalae</taxon>
        <taxon>asterids</taxon>
        <taxon>lamiids</taxon>
        <taxon>Solanales</taxon>
        <taxon>Solanaceae</taxon>
        <taxon>Solanoideae</taxon>
        <taxon>Solaneae</taxon>
        <taxon>Solanum</taxon>
    </lineage>
</organism>
<sequence>MSHYEERQFFSGYHPFRSISSSQCQETVESFPRYQFQENQDLVQSSVAFAQNRFQENQDLEQLSSANVIPSDKLKSILNGNMITPVSLVFKESKLPAAIDEECSVPVVNQEAPSVRFTAIEEECSVPVFHQETPSIKEVECSVGPDYDIANYHKELDAYAASVLETMVLYVPQQQEDEADSIPPFYEDFYIGFTDLWS</sequence>
<proteinExistence type="predicted"/>
<accession>A0ABQ7VNU5</accession>
<dbReference type="Proteomes" id="UP000826656">
    <property type="component" value="Unassembled WGS sequence"/>
</dbReference>
<name>A0ABQ7VNU5_SOLTU</name>